<organism evidence="1 2">
    <name type="scientific">Candidatus Methylocalor cossyra</name>
    <dbReference type="NCBI Taxonomy" id="3108543"/>
    <lineage>
        <taxon>Bacteria</taxon>
        <taxon>Pseudomonadati</taxon>
        <taxon>Pseudomonadota</taxon>
        <taxon>Gammaproteobacteria</taxon>
        <taxon>Methylococcales</taxon>
        <taxon>Methylococcaceae</taxon>
        <taxon>Candidatus Methylocalor</taxon>
    </lineage>
</organism>
<keyword evidence="2" id="KW-1185">Reference proteome</keyword>
<dbReference type="Proteomes" id="UP001497493">
    <property type="component" value="Chromosome"/>
</dbReference>
<gene>
    <name evidence="1" type="ORF">MECH1_V1_1839</name>
</gene>
<accession>A0ABM9NJ23</accession>
<evidence type="ECO:0000313" key="1">
    <source>
        <dbReference type="EMBL" id="CAL1240615.1"/>
    </source>
</evidence>
<sequence length="58" mass="6695">MICMTSWLINLFLTRMVAGVAKQTQLANNNSPFLDFVYNSLDNYVASIYKIFNFDSCF</sequence>
<dbReference type="EMBL" id="OZ026884">
    <property type="protein sequence ID" value="CAL1240615.1"/>
    <property type="molecule type" value="Genomic_DNA"/>
</dbReference>
<name>A0ABM9NJ23_9GAMM</name>
<protein>
    <submittedName>
        <fullName evidence="1">Uncharacterized protein</fullName>
    </submittedName>
</protein>
<proteinExistence type="predicted"/>
<evidence type="ECO:0000313" key="2">
    <source>
        <dbReference type="Proteomes" id="UP001497493"/>
    </source>
</evidence>
<reference evidence="1 2" key="1">
    <citation type="submission" date="2024-04" db="EMBL/GenBank/DDBJ databases">
        <authorList>
            <person name="Cremers G."/>
        </authorList>
    </citation>
    <scope>NUCLEOTIDE SEQUENCE [LARGE SCALE GENOMIC DNA]</scope>
    <source>
        <strain evidence="1">MeCH1-AG</strain>
    </source>
</reference>